<proteinExistence type="predicted"/>
<protein>
    <submittedName>
        <fullName evidence="2">Uncharacterized protein</fullName>
    </submittedName>
</protein>
<evidence type="ECO:0000313" key="3">
    <source>
        <dbReference type="Proteomes" id="UP001303222"/>
    </source>
</evidence>
<dbReference type="EMBL" id="MU859177">
    <property type="protein sequence ID" value="KAK3950456.1"/>
    <property type="molecule type" value="Genomic_DNA"/>
</dbReference>
<evidence type="ECO:0000256" key="1">
    <source>
        <dbReference type="SAM" id="SignalP"/>
    </source>
</evidence>
<keyword evidence="1" id="KW-0732">Signal</keyword>
<gene>
    <name evidence="2" type="ORF">QBC32DRAFT_315870</name>
</gene>
<accession>A0AAN6NSZ6</accession>
<dbReference type="AlphaFoldDB" id="A0AAN6NSZ6"/>
<comment type="caution">
    <text evidence="2">The sequence shown here is derived from an EMBL/GenBank/DDBJ whole genome shotgun (WGS) entry which is preliminary data.</text>
</comment>
<evidence type="ECO:0000313" key="2">
    <source>
        <dbReference type="EMBL" id="KAK3950456.1"/>
    </source>
</evidence>
<keyword evidence="3" id="KW-1185">Reference proteome</keyword>
<feature type="chain" id="PRO_5042830959" evidence="1">
    <location>
        <begin position="21"/>
        <end position="107"/>
    </location>
</feature>
<reference evidence="2" key="1">
    <citation type="journal article" date="2023" name="Mol. Phylogenet. Evol.">
        <title>Genome-scale phylogeny and comparative genomics of the fungal order Sordariales.</title>
        <authorList>
            <person name="Hensen N."/>
            <person name="Bonometti L."/>
            <person name="Westerberg I."/>
            <person name="Brannstrom I.O."/>
            <person name="Guillou S."/>
            <person name="Cros-Aarteil S."/>
            <person name="Calhoun S."/>
            <person name="Haridas S."/>
            <person name="Kuo A."/>
            <person name="Mondo S."/>
            <person name="Pangilinan J."/>
            <person name="Riley R."/>
            <person name="LaButti K."/>
            <person name="Andreopoulos B."/>
            <person name="Lipzen A."/>
            <person name="Chen C."/>
            <person name="Yan M."/>
            <person name="Daum C."/>
            <person name="Ng V."/>
            <person name="Clum A."/>
            <person name="Steindorff A."/>
            <person name="Ohm R.A."/>
            <person name="Martin F."/>
            <person name="Silar P."/>
            <person name="Natvig D.O."/>
            <person name="Lalanne C."/>
            <person name="Gautier V."/>
            <person name="Ament-Velasquez S.L."/>
            <person name="Kruys A."/>
            <person name="Hutchinson M.I."/>
            <person name="Powell A.J."/>
            <person name="Barry K."/>
            <person name="Miller A.N."/>
            <person name="Grigoriev I.V."/>
            <person name="Debuchy R."/>
            <person name="Gladieux P."/>
            <person name="Hiltunen Thoren M."/>
            <person name="Johannesson H."/>
        </authorList>
    </citation>
    <scope>NUCLEOTIDE SEQUENCE</scope>
    <source>
        <strain evidence="2">CBS 626.80</strain>
    </source>
</reference>
<sequence length="107" mass="11249">MFALNTIVVTNAALAATAQGAPAEATVTTRQVACPASVKLCGWRILNDLKCSDKAHLLAISPPGTTEGQIFNAIYETDLTGYVWRFVQQCNGCSNFGDGIPATVCIA</sequence>
<dbReference type="Proteomes" id="UP001303222">
    <property type="component" value="Unassembled WGS sequence"/>
</dbReference>
<name>A0AAN6NSZ6_9PEZI</name>
<feature type="signal peptide" evidence="1">
    <location>
        <begin position="1"/>
        <end position="20"/>
    </location>
</feature>
<reference evidence="2" key="2">
    <citation type="submission" date="2023-06" db="EMBL/GenBank/DDBJ databases">
        <authorList>
            <consortium name="Lawrence Berkeley National Laboratory"/>
            <person name="Mondo S.J."/>
            <person name="Hensen N."/>
            <person name="Bonometti L."/>
            <person name="Westerberg I."/>
            <person name="Brannstrom I.O."/>
            <person name="Guillou S."/>
            <person name="Cros-Aarteil S."/>
            <person name="Calhoun S."/>
            <person name="Haridas S."/>
            <person name="Kuo A."/>
            <person name="Pangilinan J."/>
            <person name="Riley R."/>
            <person name="Labutti K."/>
            <person name="Andreopoulos B."/>
            <person name="Lipzen A."/>
            <person name="Chen C."/>
            <person name="Yanf M."/>
            <person name="Daum C."/>
            <person name="Ng V."/>
            <person name="Clum A."/>
            <person name="Steindorff A."/>
            <person name="Ohm R."/>
            <person name="Martin F."/>
            <person name="Silar P."/>
            <person name="Natvig D."/>
            <person name="Lalanne C."/>
            <person name="Gautier V."/>
            <person name="Ament-Velasquez S.L."/>
            <person name="Kruys A."/>
            <person name="Hutchinson M.I."/>
            <person name="Powell A.J."/>
            <person name="Barry K."/>
            <person name="Miller A.N."/>
            <person name="Grigoriev I.V."/>
            <person name="Debuchy R."/>
            <person name="Gladieux P."/>
            <person name="Thoren M.H."/>
            <person name="Johannesson H."/>
        </authorList>
    </citation>
    <scope>NUCLEOTIDE SEQUENCE</scope>
    <source>
        <strain evidence="2">CBS 626.80</strain>
    </source>
</reference>
<organism evidence="2 3">
    <name type="scientific">Pseudoneurospora amorphoporcata</name>
    <dbReference type="NCBI Taxonomy" id="241081"/>
    <lineage>
        <taxon>Eukaryota</taxon>
        <taxon>Fungi</taxon>
        <taxon>Dikarya</taxon>
        <taxon>Ascomycota</taxon>
        <taxon>Pezizomycotina</taxon>
        <taxon>Sordariomycetes</taxon>
        <taxon>Sordariomycetidae</taxon>
        <taxon>Sordariales</taxon>
        <taxon>Sordariaceae</taxon>
        <taxon>Pseudoneurospora</taxon>
    </lineage>
</organism>